<evidence type="ECO:0000256" key="2">
    <source>
        <dbReference type="ARBA" id="ARBA00022801"/>
    </source>
</evidence>
<feature type="domain" description="Glycosyl hydrolase family 32 C-terminal" evidence="7">
    <location>
        <begin position="415"/>
        <end position="548"/>
    </location>
</feature>
<reference evidence="8" key="1">
    <citation type="submission" date="2020-04" db="EMBL/GenBank/DDBJ databases">
        <title>Draft genome resource of the tomato pathogen Pseudocercospora fuligena.</title>
        <authorList>
            <person name="Zaccaron A."/>
        </authorList>
    </citation>
    <scope>NUCLEOTIDE SEQUENCE</scope>
    <source>
        <strain evidence="8">PF001</strain>
    </source>
</reference>
<dbReference type="EMBL" id="JABCIY010000173">
    <property type="protein sequence ID" value="KAF7190374.1"/>
    <property type="molecule type" value="Genomic_DNA"/>
</dbReference>
<evidence type="ECO:0000313" key="8">
    <source>
        <dbReference type="EMBL" id="KAF7190374.1"/>
    </source>
</evidence>
<keyword evidence="5" id="KW-0732">Signal</keyword>
<accession>A0A8H6RF20</accession>
<keyword evidence="2 4" id="KW-0378">Hydrolase</keyword>
<dbReference type="PANTHER" id="PTHR42800:SF2">
    <property type="entry name" value="INVERTASE-RELATED"/>
    <property type="match status" value="1"/>
</dbReference>
<keyword evidence="3 4" id="KW-0326">Glycosidase</keyword>
<dbReference type="InterPro" id="IPR023296">
    <property type="entry name" value="Glyco_hydro_beta-prop_sf"/>
</dbReference>
<dbReference type="OrthoDB" id="202537at2759"/>
<evidence type="ECO:0000256" key="5">
    <source>
        <dbReference type="SAM" id="SignalP"/>
    </source>
</evidence>
<dbReference type="SUPFAM" id="SSF75005">
    <property type="entry name" value="Arabinanase/levansucrase/invertase"/>
    <property type="match status" value="1"/>
</dbReference>
<dbReference type="InterPro" id="IPR018053">
    <property type="entry name" value="Glyco_hydro_32_AS"/>
</dbReference>
<organism evidence="8 9">
    <name type="scientific">Pseudocercospora fuligena</name>
    <dbReference type="NCBI Taxonomy" id="685502"/>
    <lineage>
        <taxon>Eukaryota</taxon>
        <taxon>Fungi</taxon>
        <taxon>Dikarya</taxon>
        <taxon>Ascomycota</taxon>
        <taxon>Pezizomycotina</taxon>
        <taxon>Dothideomycetes</taxon>
        <taxon>Dothideomycetidae</taxon>
        <taxon>Mycosphaerellales</taxon>
        <taxon>Mycosphaerellaceae</taxon>
        <taxon>Pseudocercospora</taxon>
    </lineage>
</organism>
<dbReference type="InterPro" id="IPR013148">
    <property type="entry name" value="Glyco_hydro_32_N"/>
</dbReference>
<proteinExistence type="inferred from homology"/>
<dbReference type="Gene3D" id="2.115.10.20">
    <property type="entry name" value="Glycosyl hydrolase domain, family 43"/>
    <property type="match status" value="1"/>
</dbReference>
<dbReference type="PANTHER" id="PTHR42800">
    <property type="entry name" value="EXOINULINASE INUD (AFU_ORTHOLOGUE AFUA_5G00480)"/>
    <property type="match status" value="1"/>
</dbReference>
<keyword evidence="9" id="KW-1185">Reference proteome</keyword>
<dbReference type="Pfam" id="PF00251">
    <property type="entry name" value="Glyco_hydro_32N"/>
    <property type="match status" value="1"/>
</dbReference>
<dbReference type="Pfam" id="PF08244">
    <property type="entry name" value="Glyco_hydro_32C"/>
    <property type="match status" value="1"/>
</dbReference>
<dbReference type="InterPro" id="IPR013189">
    <property type="entry name" value="Glyco_hydro_32_C"/>
</dbReference>
<dbReference type="Proteomes" id="UP000660729">
    <property type="component" value="Unassembled WGS sequence"/>
</dbReference>
<sequence>MMLGLWEVCRYFLTMWSSSILPVAALLAHQAAAQVSANPTSTYYAPGIPTDAPVPGNYNDYLRPRVHFSPPRYFMNDPNGMHRGADGLWHMYYQYNPLTPVAGNQHWGHATSEDLYTWENQKIALWPPNNYTYVFSGSAVLDPNNTSGFFPDQDNGVVAIYTLAEYPGGVQGVQYQAIAYSRDDGYTFEAYEGNPVLDINSTQFRDPYVIWHEPSSQWVMTIAYAAEFVIGVFTSPDLKEWTHASNFTKHGYLGVQYECPNLLQMPMRGQEEPVWFLVISINPGGPRGGSVSQYFVGDFNGTHFEPFDDATRLTDFGKDNYAAQFFHGVPANEPQIALGWASNWQYTQLVPTGLLEHGQFRSAMTVPRAHTIANISARGYDLISEIHNISAVVDSELAYNSSLGNGTIMTYFGDVESGAIYFEANITNLTSSTRQGTANFTISSSLSGEYIQGGIKVAGEPGIWINRGNIRGFDNPYFSDKFSEEGTFVPAAGSWDMSVVVDRSIIEIFLNGAQAAGTLTFFPTAPLDTLAVYVGGIDETASSSVAVWGLKDTWAPQADVNGTVAGNVTQVDMSERRRWSERLV</sequence>
<dbReference type="Gene3D" id="2.60.120.560">
    <property type="entry name" value="Exo-inulinase, domain 1"/>
    <property type="match status" value="1"/>
</dbReference>
<evidence type="ECO:0000256" key="4">
    <source>
        <dbReference type="RuleBase" id="RU362110"/>
    </source>
</evidence>
<comment type="similarity">
    <text evidence="1 4">Belongs to the glycosyl hydrolase 32 family.</text>
</comment>
<name>A0A8H6RF20_9PEZI</name>
<dbReference type="SUPFAM" id="SSF49899">
    <property type="entry name" value="Concanavalin A-like lectins/glucanases"/>
    <property type="match status" value="1"/>
</dbReference>
<dbReference type="PROSITE" id="PS00609">
    <property type="entry name" value="GLYCOSYL_HYDROL_F32"/>
    <property type="match status" value="1"/>
</dbReference>
<gene>
    <name evidence="8" type="ORF">HII31_08292</name>
</gene>
<dbReference type="FunFam" id="2.115.10.20:FF:000002">
    <property type="entry name" value="Invertase 2"/>
    <property type="match status" value="1"/>
</dbReference>
<protein>
    <submittedName>
        <fullName evidence="8">Extracellular exo-inulinase</fullName>
    </submittedName>
</protein>
<feature type="signal peptide" evidence="5">
    <location>
        <begin position="1"/>
        <end position="33"/>
    </location>
</feature>
<dbReference type="SMART" id="SM00640">
    <property type="entry name" value="Glyco_32"/>
    <property type="match status" value="1"/>
</dbReference>
<dbReference type="InterPro" id="IPR001362">
    <property type="entry name" value="Glyco_hydro_32"/>
</dbReference>
<evidence type="ECO:0000259" key="6">
    <source>
        <dbReference type="Pfam" id="PF00251"/>
    </source>
</evidence>
<dbReference type="GO" id="GO:0005987">
    <property type="term" value="P:sucrose catabolic process"/>
    <property type="evidence" value="ECO:0007669"/>
    <property type="project" value="TreeGrafter"/>
</dbReference>
<feature type="domain" description="Glycosyl hydrolase family 32 N-terminal" evidence="6">
    <location>
        <begin position="67"/>
        <end position="374"/>
    </location>
</feature>
<dbReference type="GO" id="GO:0000324">
    <property type="term" value="C:fungal-type vacuole"/>
    <property type="evidence" value="ECO:0007669"/>
    <property type="project" value="TreeGrafter"/>
</dbReference>
<evidence type="ECO:0000256" key="3">
    <source>
        <dbReference type="ARBA" id="ARBA00023295"/>
    </source>
</evidence>
<dbReference type="GO" id="GO:0004575">
    <property type="term" value="F:sucrose alpha-glucosidase activity"/>
    <property type="evidence" value="ECO:0007669"/>
    <property type="project" value="TreeGrafter"/>
</dbReference>
<evidence type="ECO:0000313" key="9">
    <source>
        <dbReference type="Proteomes" id="UP000660729"/>
    </source>
</evidence>
<evidence type="ECO:0000256" key="1">
    <source>
        <dbReference type="ARBA" id="ARBA00009902"/>
    </source>
</evidence>
<dbReference type="AlphaFoldDB" id="A0A8H6RF20"/>
<dbReference type="CDD" id="cd18622">
    <property type="entry name" value="GH32_Inu-like"/>
    <property type="match status" value="1"/>
</dbReference>
<comment type="caution">
    <text evidence="8">The sequence shown here is derived from an EMBL/GenBank/DDBJ whole genome shotgun (WGS) entry which is preliminary data.</text>
</comment>
<evidence type="ECO:0000259" key="7">
    <source>
        <dbReference type="Pfam" id="PF08244"/>
    </source>
</evidence>
<dbReference type="InterPro" id="IPR013320">
    <property type="entry name" value="ConA-like_dom_sf"/>
</dbReference>
<feature type="chain" id="PRO_5034473455" evidence="5">
    <location>
        <begin position="34"/>
        <end position="584"/>
    </location>
</feature>